<accession>A0ABT7SA24</accession>
<organism evidence="8 9">
    <name type="scientific">Cellulomonas edaphi</name>
    <dbReference type="NCBI Taxonomy" id="3053468"/>
    <lineage>
        <taxon>Bacteria</taxon>
        <taxon>Bacillati</taxon>
        <taxon>Actinomycetota</taxon>
        <taxon>Actinomycetes</taxon>
        <taxon>Micrococcales</taxon>
        <taxon>Cellulomonadaceae</taxon>
        <taxon>Cellulomonas</taxon>
    </lineage>
</organism>
<name>A0ABT7SA24_9CELL</name>
<evidence type="ECO:0000259" key="7">
    <source>
        <dbReference type="Pfam" id="PF00482"/>
    </source>
</evidence>
<dbReference type="InterPro" id="IPR018076">
    <property type="entry name" value="T2SS_GspF_dom"/>
</dbReference>
<keyword evidence="2" id="KW-1003">Cell membrane</keyword>
<feature type="transmembrane region" description="Helical" evidence="6">
    <location>
        <begin position="108"/>
        <end position="127"/>
    </location>
</feature>
<reference evidence="8 9" key="1">
    <citation type="submission" date="2023-06" db="EMBL/GenBank/DDBJ databases">
        <title>Cellulomonas sp. MW9 Whole genome sequence.</title>
        <authorList>
            <person name="Park S."/>
        </authorList>
    </citation>
    <scope>NUCLEOTIDE SEQUENCE [LARGE SCALE GENOMIC DNA]</scope>
    <source>
        <strain evidence="8 9">MW9</strain>
    </source>
</reference>
<dbReference type="EMBL" id="JAUCGR010000004">
    <property type="protein sequence ID" value="MDM7832469.1"/>
    <property type="molecule type" value="Genomic_DNA"/>
</dbReference>
<keyword evidence="9" id="KW-1185">Reference proteome</keyword>
<evidence type="ECO:0000256" key="4">
    <source>
        <dbReference type="ARBA" id="ARBA00022989"/>
    </source>
</evidence>
<dbReference type="Proteomes" id="UP001321453">
    <property type="component" value="Unassembled WGS sequence"/>
</dbReference>
<sequence>MSPAVTGAAIGMLGGLGLTLVVSRLRSRRITLDQRLAPYLRPQRTSSGLLGEPVARGPLTALERLAAPVMADGIRLVTRIGSPTADLRRRLARAGRAESVEQFRAGQVVGGVLGLAVGLALALVLAASRHTDLPPLVVLVGVCGVTGLLARDWALTRQVRAREARMLAELPTVAELIALAVTAGEGAVGALERVVRTSHGELTAELARTLADARSGTPVTTALDRLAARTGLSPLARFAEGVAVALERGTPLADVLRAQAQDVREEGRRALMESGGKRELVMMIPVVFLILPVTVIFAVFPSAVVLRMGL</sequence>
<comment type="caution">
    <text evidence="8">The sequence shown here is derived from an EMBL/GenBank/DDBJ whole genome shotgun (WGS) entry which is preliminary data.</text>
</comment>
<keyword evidence="5 6" id="KW-0472">Membrane</keyword>
<feature type="transmembrane region" description="Helical" evidence="6">
    <location>
        <begin position="280"/>
        <end position="300"/>
    </location>
</feature>
<proteinExistence type="predicted"/>
<evidence type="ECO:0000256" key="3">
    <source>
        <dbReference type="ARBA" id="ARBA00022692"/>
    </source>
</evidence>
<dbReference type="PANTHER" id="PTHR35007:SF2">
    <property type="entry name" value="PILUS ASSEMBLE PROTEIN"/>
    <property type="match status" value="1"/>
</dbReference>
<keyword evidence="4 6" id="KW-1133">Transmembrane helix</keyword>
<feature type="transmembrane region" description="Helical" evidence="6">
    <location>
        <begin position="6"/>
        <end position="25"/>
    </location>
</feature>
<dbReference type="RefSeq" id="WP_289447970.1">
    <property type="nucleotide sequence ID" value="NZ_JAUCGR010000004.1"/>
</dbReference>
<comment type="subcellular location">
    <subcellularLocation>
        <location evidence="1">Cell membrane</location>
        <topology evidence="1">Multi-pass membrane protein</topology>
    </subcellularLocation>
</comment>
<evidence type="ECO:0000256" key="5">
    <source>
        <dbReference type="ARBA" id="ARBA00023136"/>
    </source>
</evidence>
<dbReference type="PANTHER" id="PTHR35007">
    <property type="entry name" value="INTEGRAL MEMBRANE PROTEIN-RELATED"/>
    <property type="match status" value="1"/>
</dbReference>
<evidence type="ECO:0000256" key="1">
    <source>
        <dbReference type="ARBA" id="ARBA00004651"/>
    </source>
</evidence>
<protein>
    <submittedName>
        <fullName evidence="8">Type II secretion system F family protein</fullName>
    </submittedName>
</protein>
<evidence type="ECO:0000313" key="9">
    <source>
        <dbReference type="Proteomes" id="UP001321453"/>
    </source>
</evidence>
<evidence type="ECO:0000313" key="8">
    <source>
        <dbReference type="EMBL" id="MDM7832469.1"/>
    </source>
</evidence>
<dbReference type="Pfam" id="PF00482">
    <property type="entry name" value="T2SSF"/>
    <property type="match status" value="1"/>
</dbReference>
<feature type="domain" description="Type II secretion system protein GspF" evidence="7">
    <location>
        <begin position="175"/>
        <end position="299"/>
    </location>
</feature>
<evidence type="ECO:0000256" key="2">
    <source>
        <dbReference type="ARBA" id="ARBA00022475"/>
    </source>
</evidence>
<evidence type="ECO:0000256" key="6">
    <source>
        <dbReference type="SAM" id="Phobius"/>
    </source>
</evidence>
<keyword evidence="3 6" id="KW-0812">Transmembrane</keyword>
<feature type="transmembrane region" description="Helical" evidence="6">
    <location>
        <begin position="133"/>
        <end position="150"/>
    </location>
</feature>
<gene>
    <name evidence="8" type="ORF">QRT05_14095</name>
</gene>